<dbReference type="AlphaFoldDB" id="A0A2M8Q775"/>
<dbReference type="Proteomes" id="UP000230790">
    <property type="component" value="Unassembled WGS sequence"/>
</dbReference>
<proteinExistence type="predicted"/>
<feature type="non-terminal residue" evidence="2">
    <location>
        <position position="144"/>
    </location>
</feature>
<reference evidence="2 3" key="1">
    <citation type="submission" date="2017-11" db="EMBL/GenBank/DDBJ databases">
        <title>Evolution of Phototrophy in the Chloroflexi Phylum Driven by Horizontal Gene Transfer.</title>
        <authorList>
            <person name="Ward L.M."/>
            <person name="Hemp J."/>
            <person name="Shih P.M."/>
            <person name="Mcglynn S.E."/>
            <person name="Fischer W."/>
        </authorList>
    </citation>
    <scope>NUCLEOTIDE SEQUENCE [LARGE SCALE GENOMIC DNA]</scope>
    <source>
        <strain evidence="2">JP3_7</strain>
    </source>
</reference>
<sequence>GDLTVVVIASEREGAERAQQVMVDTAALLTTEPKPQLVPLVGYPDEVLLKYLETHPTDLLIIGAFADRGAGGLSAVGPTAHRIVQEAPTSVLLVKGHRTAIRRVLVCAAVEDETIVMVGAQFAQAIGADLDLLHVMPPSAAPYL</sequence>
<dbReference type="EMBL" id="PGTN01000898">
    <property type="protein sequence ID" value="PJF45635.1"/>
    <property type="molecule type" value="Genomic_DNA"/>
</dbReference>
<gene>
    <name evidence="2" type="ORF">CUN48_17885</name>
</gene>
<accession>A0A2M8Q775</accession>
<evidence type="ECO:0000313" key="2">
    <source>
        <dbReference type="EMBL" id="PJF45635.1"/>
    </source>
</evidence>
<protein>
    <recommendedName>
        <fullName evidence="1">UspA domain-containing protein</fullName>
    </recommendedName>
</protein>
<organism evidence="2 3">
    <name type="scientific">Candidatus Thermofonsia Clade 3 bacterium</name>
    <dbReference type="NCBI Taxonomy" id="2364212"/>
    <lineage>
        <taxon>Bacteria</taxon>
        <taxon>Bacillati</taxon>
        <taxon>Chloroflexota</taxon>
        <taxon>Candidatus Thermofontia</taxon>
        <taxon>Candidatus Thermofonsia Clade 3</taxon>
    </lineage>
</organism>
<evidence type="ECO:0000313" key="3">
    <source>
        <dbReference type="Proteomes" id="UP000230790"/>
    </source>
</evidence>
<comment type="caution">
    <text evidence="2">The sequence shown here is derived from an EMBL/GenBank/DDBJ whole genome shotgun (WGS) entry which is preliminary data.</text>
</comment>
<evidence type="ECO:0000259" key="1">
    <source>
        <dbReference type="Pfam" id="PF00582"/>
    </source>
</evidence>
<feature type="non-terminal residue" evidence="2">
    <location>
        <position position="1"/>
    </location>
</feature>
<dbReference type="SUPFAM" id="SSF52402">
    <property type="entry name" value="Adenine nucleotide alpha hydrolases-like"/>
    <property type="match status" value="1"/>
</dbReference>
<feature type="domain" description="UspA" evidence="1">
    <location>
        <begin position="13"/>
        <end position="95"/>
    </location>
</feature>
<name>A0A2M8Q775_9CHLR</name>
<dbReference type="InterPro" id="IPR006016">
    <property type="entry name" value="UspA"/>
</dbReference>
<dbReference type="Gene3D" id="3.40.50.12370">
    <property type="match status" value="1"/>
</dbReference>
<dbReference type="Pfam" id="PF00582">
    <property type="entry name" value="Usp"/>
    <property type="match status" value="1"/>
</dbReference>